<name>A0A6B0U2Z9_IXORI</name>
<protein>
    <submittedName>
        <fullName evidence="2">Putative secreted protein</fullName>
    </submittedName>
</protein>
<dbReference type="AlphaFoldDB" id="A0A6B0U2Z9"/>
<feature type="chain" id="PRO_5025400977" evidence="1">
    <location>
        <begin position="20"/>
        <end position="73"/>
    </location>
</feature>
<evidence type="ECO:0000313" key="2">
    <source>
        <dbReference type="EMBL" id="MXU83084.1"/>
    </source>
</evidence>
<keyword evidence="1" id="KW-0732">Signal</keyword>
<reference evidence="2" key="1">
    <citation type="submission" date="2019-12" db="EMBL/GenBank/DDBJ databases">
        <title>An insight into the sialome of adult female Ixodes ricinus ticks feeding for 6 days.</title>
        <authorList>
            <person name="Perner J."/>
            <person name="Ribeiro J.M.C."/>
        </authorList>
    </citation>
    <scope>NUCLEOTIDE SEQUENCE</scope>
    <source>
        <strain evidence="2">Semi-engorged</strain>
        <tissue evidence="2">Salivary glands</tissue>
    </source>
</reference>
<organism evidence="2">
    <name type="scientific">Ixodes ricinus</name>
    <name type="common">Common tick</name>
    <name type="synonym">Acarus ricinus</name>
    <dbReference type="NCBI Taxonomy" id="34613"/>
    <lineage>
        <taxon>Eukaryota</taxon>
        <taxon>Metazoa</taxon>
        <taxon>Ecdysozoa</taxon>
        <taxon>Arthropoda</taxon>
        <taxon>Chelicerata</taxon>
        <taxon>Arachnida</taxon>
        <taxon>Acari</taxon>
        <taxon>Parasitiformes</taxon>
        <taxon>Ixodida</taxon>
        <taxon>Ixodoidea</taxon>
        <taxon>Ixodidae</taxon>
        <taxon>Ixodinae</taxon>
        <taxon>Ixodes</taxon>
    </lineage>
</organism>
<evidence type="ECO:0000256" key="1">
    <source>
        <dbReference type="SAM" id="SignalP"/>
    </source>
</evidence>
<accession>A0A6B0U2Z9</accession>
<feature type="signal peptide" evidence="1">
    <location>
        <begin position="1"/>
        <end position="19"/>
    </location>
</feature>
<dbReference type="EMBL" id="GIFC01001001">
    <property type="protein sequence ID" value="MXU83084.1"/>
    <property type="molecule type" value="Transcribed_RNA"/>
</dbReference>
<sequence>MRFAHATFTSGVLFCHVNCCKTVVLSTTTGHPLSLQKTGRAGLVHKRRIHDSHKYGSFQFAAVTGETATNVSV</sequence>
<proteinExistence type="predicted"/>